<proteinExistence type="predicted"/>
<reference evidence="3 4" key="1">
    <citation type="submission" date="2019-10" db="EMBL/GenBank/DDBJ databases">
        <title>Rubrobacter sp nov SCSIO 52090 isolated from a deep-sea sediment in the South China Sea.</title>
        <authorList>
            <person name="Chen R.W."/>
        </authorList>
    </citation>
    <scope>NUCLEOTIDE SEQUENCE [LARGE SCALE GENOMIC DNA]</scope>
    <source>
        <strain evidence="3 4">SCSIO 52909</strain>
    </source>
</reference>
<gene>
    <name evidence="3" type="ORF">GBA63_07405</name>
</gene>
<feature type="region of interest" description="Disordered" evidence="2">
    <location>
        <begin position="1"/>
        <end position="23"/>
    </location>
</feature>
<dbReference type="KEGG" id="rub:GBA63_07405"/>
<name>A0A6G8Q7P7_9ACTN</name>
<accession>A0A6G8Q7P7</accession>
<dbReference type="AlphaFoldDB" id="A0A6G8Q7P7"/>
<dbReference type="EMBL" id="CP045119">
    <property type="protein sequence ID" value="QIN82490.1"/>
    <property type="molecule type" value="Genomic_DNA"/>
</dbReference>
<dbReference type="PANTHER" id="PTHR12788">
    <property type="entry name" value="PROTEIN-TYROSINE SULFOTRANSFERASE 2"/>
    <property type="match status" value="1"/>
</dbReference>
<dbReference type="PANTHER" id="PTHR12788:SF10">
    <property type="entry name" value="PROTEIN-TYROSINE SULFOTRANSFERASE"/>
    <property type="match status" value="1"/>
</dbReference>
<dbReference type="InterPro" id="IPR026634">
    <property type="entry name" value="TPST-like"/>
</dbReference>
<dbReference type="InterPro" id="IPR027417">
    <property type="entry name" value="P-loop_NTPase"/>
</dbReference>
<evidence type="ECO:0000313" key="4">
    <source>
        <dbReference type="Proteomes" id="UP000501452"/>
    </source>
</evidence>
<protein>
    <recommendedName>
        <fullName evidence="5">Sulfotransferase</fullName>
    </recommendedName>
</protein>
<dbReference type="Proteomes" id="UP000501452">
    <property type="component" value="Chromosome"/>
</dbReference>
<evidence type="ECO:0008006" key="5">
    <source>
        <dbReference type="Google" id="ProtNLM"/>
    </source>
</evidence>
<sequence length="336" mass="38336">MTNGDKEPMTEQQEFSTRTSGTGLEPHHFIVGCARSGTTLLHRIVDAHPLVAVTPEMHWISKHLETDAAGGPIVTPRTVSELADHRRFSHFDLDRPDFEALLGMEESLPYREFLRRLFGLYGRSKDKPVVGNKTPAYVRHLPELHGLWPRSRFVHIIRDGRDVCLSVLNWKKAARTAGRYATWEEDPVTTTALWWERKVRSGHEDGAALGRDLYHEMLYEDLIGAPEAQCRALCDFLALPYDPAMVRFSEGKTRTDLPDARRTPKKAWLPVTSGLRDWRTQMEADDVERFEAAVGDLLTDLGYERAFPDPGREALANARRVREAFERDIGARRERP</sequence>
<feature type="compositionally biased region" description="Polar residues" evidence="2">
    <location>
        <begin position="10"/>
        <end position="22"/>
    </location>
</feature>
<dbReference type="Gene3D" id="3.40.50.300">
    <property type="entry name" value="P-loop containing nucleotide triphosphate hydrolases"/>
    <property type="match status" value="1"/>
</dbReference>
<dbReference type="Pfam" id="PF13469">
    <property type="entry name" value="Sulfotransfer_3"/>
    <property type="match status" value="1"/>
</dbReference>
<organism evidence="3 4">
    <name type="scientific">Rubrobacter tropicus</name>
    <dbReference type="NCBI Taxonomy" id="2653851"/>
    <lineage>
        <taxon>Bacteria</taxon>
        <taxon>Bacillati</taxon>
        <taxon>Actinomycetota</taxon>
        <taxon>Rubrobacteria</taxon>
        <taxon>Rubrobacterales</taxon>
        <taxon>Rubrobacteraceae</taxon>
        <taxon>Rubrobacter</taxon>
    </lineage>
</organism>
<evidence type="ECO:0000256" key="2">
    <source>
        <dbReference type="SAM" id="MobiDB-lite"/>
    </source>
</evidence>
<evidence type="ECO:0000313" key="3">
    <source>
        <dbReference type="EMBL" id="QIN82490.1"/>
    </source>
</evidence>
<keyword evidence="4" id="KW-1185">Reference proteome</keyword>
<dbReference type="GO" id="GO:0008476">
    <property type="term" value="F:protein-tyrosine sulfotransferase activity"/>
    <property type="evidence" value="ECO:0007669"/>
    <property type="project" value="InterPro"/>
</dbReference>
<keyword evidence="1" id="KW-0808">Transferase</keyword>
<evidence type="ECO:0000256" key="1">
    <source>
        <dbReference type="ARBA" id="ARBA00022679"/>
    </source>
</evidence>
<dbReference type="SUPFAM" id="SSF52540">
    <property type="entry name" value="P-loop containing nucleoside triphosphate hydrolases"/>
    <property type="match status" value="1"/>
</dbReference>